<protein>
    <submittedName>
        <fullName evidence="4">Protein-disulfide isomerase</fullName>
    </submittedName>
</protein>
<dbReference type="Pfam" id="PF13462">
    <property type="entry name" value="Thioredoxin_4"/>
    <property type="match status" value="1"/>
</dbReference>
<dbReference type="InterPro" id="IPR036249">
    <property type="entry name" value="Thioredoxin-like_sf"/>
</dbReference>
<dbReference type="PANTHER" id="PTHR13887:SF56">
    <property type="entry name" value="THIOREDOXIN-LIKE REDUCTASE RV2466C"/>
    <property type="match status" value="1"/>
</dbReference>
<keyword evidence="2" id="KW-1133">Transmembrane helix</keyword>
<reference evidence="4" key="1">
    <citation type="submission" date="2014-12" db="EMBL/GenBank/DDBJ databases">
        <authorList>
            <person name="Hall J."/>
        </authorList>
    </citation>
    <scope>NUCLEOTIDE SEQUENCE [LARGE SCALE GENOMIC DNA]</scope>
    <source>
        <strain evidence="4">SBW25</strain>
        <plasmid evidence="4">pQBR55</plasmid>
    </source>
</reference>
<evidence type="ECO:0000256" key="2">
    <source>
        <dbReference type="SAM" id="Phobius"/>
    </source>
</evidence>
<proteinExistence type="inferred from homology"/>
<keyword evidence="2" id="KW-0812">Transmembrane</keyword>
<feature type="transmembrane region" description="Helical" evidence="2">
    <location>
        <begin position="12"/>
        <end position="30"/>
    </location>
</feature>
<comment type="similarity">
    <text evidence="1">Belongs to the thioredoxin family. DsbA subfamily.</text>
</comment>
<dbReference type="AlphaFoldDB" id="A0A0G4E5P7"/>
<evidence type="ECO:0000259" key="3">
    <source>
        <dbReference type="Pfam" id="PF13462"/>
    </source>
</evidence>
<name>A0A0G4E5P7_PSEFS</name>
<evidence type="ECO:0000313" key="4">
    <source>
        <dbReference type="EMBL" id="CEK42561.1"/>
    </source>
</evidence>
<feature type="domain" description="Thioredoxin-like fold" evidence="3">
    <location>
        <begin position="102"/>
        <end position="245"/>
    </location>
</feature>
<geneLocation type="plasmid" evidence="4">
    <name>pQBR55</name>
</geneLocation>
<sequence length="284" mass="30592">MPTATKTKLTRFVPVAIAALAIIGTGISLYTQNNLQRQLDETNDLVDRLGTQQARIKPWAYSYEQMKDAVEQLQLLYPSLIGTAALPGPGQEHTAPAPAGIERRYGEANSQFTLVEFSDTECPYCQQFYPAPKALVDGSRGNVSLIYKHVPLHGENSRLQALTAECAADQGGNQSFYRMIGSIFSSTAGNGRGTQKPLSSIAEDLGLDARKITACVDSGRYDDKIRADLQEAVQAGVKVTPTTLIIHNPTGRKQVLSGAYPPDEIVKAMSALVNGAPVQQGVTQ</sequence>
<evidence type="ECO:0000256" key="1">
    <source>
        <dbReference type="ARBA" id="ARBA00005791"/>
    </source>
</evidence>
<dbReference type="GO" id="GO:0016853">
    <property type="term" value="F:isomerase activity"/>
    <property type="evidence" value="ECO:0007669"/>
    <property type="project" value="UniProtKB-KW"/>
</dbReference>
<dbReference type="Gene3D" id="3.40.30.10">
    <property type="entry name" value="Glutaredoxin"/>
    <property type="match status" value="1"/>
</dbReference>
<dbReference type="SUPFAM" id="SSF52833">
    <property type="entry name" value="Thioredoxin-like"/>
    <property type="match status" value="1"/>
</dbReference>
<organism evidence="4">
    <name type="scientific">Pseudomonas fluorescens (strain SBW25)</name>
    <dbReference type="NCBI Taxonomy" id="216595"/>
    <lineage>
        <taxon>Bacteria</taxon>
        <taxon>Pseudomonadati</taxon>
        <taxon>Pseudomonadota</taxon>
        <taxon>Gammaproteobacteria</taxon>
        <taxon>Pseudomonadales</taxon>
        <taxon>Pseudomonadaceae</taxon>
        <taxon>Pseudomonas</taxon>
    </lineage>
</organism>
<reference evidence="4" key="2">
    <citation type="submission" date="2015-06" db="EMBL/GenBank/DDBJ databases">
        <title>Environmentally co-occuring mercury resistance plasmids are genetically and phenotypically diverse and confer variable context-dependent fitness effects.</title>
        <authorList>
            <person name="Hall J.P.J."/>
            <person name="Harrison E."/>
            <person name="Lilley A.K."/>
            <person name="Paterson S."/>
            <person name="Spiers A.J."/>
            <person name="Brockhurst M.A."/>
        </authorList>
    </citation>
    <scope>NUCLEOTIDE SEQUENCE [LARGE SCALE GENOMIC DNA]</scope>
    <source>
        <strain evidence="4">SBW25</strain>
        <plasmid evidence="4">pQBR55</plasmid>
    </source>
</reference>
<gene>
    <name evidence="4" type="ORF">PQBR55_0182</name>
</gene>
<dbReference type="PANTHER" id="PTHR13887">
    <property type="entry name" value="GLUTATHIONE S-TRANSFERASE KAPPA"/>
    <property type="match status" value="1"/>
</dbReference>
<accession>A0A0G4E5P7</accession>
<dbReference type="EMBL" id="LN713927">
    <property type="protein sequence ID" value="CEK42561.1"/>
    <property type="molecule type" value="Genomic_DNA"/>
</dbReference>
<keyword evidence="2" id="KW-0472">Membrane</keyword>
<keyword evidence="4" id="KW-0413">Isomerase</keyword>
<dbReference type="RefSeq" id="WP_176456110.1">
    <property type="nucleotide sequence ID" value="NZ_LN713927.1"/>
</dbReference>
<dbReference type="InterPro" id="IPR012336">
    <property type="entry name" value="Thioredoxin-like_fold"/>
</dbReference>
<keyword evidence="4" id="KW-0614">Plasmid</keyword>